<sequence>MTKNSVYKFPSFAQFMPHEKRVLKRFRSWIRFCYAKTTIRSQIHTFETFLNQNALWQPLFNEEPYRCNTLLRKYCDNRFSAEERLRMICHNFILAENYLGKPLCQKLISEQKLLLANLTEDLQVYLNINRIDPFEGFFSLNILTSEKERVYDASFTFLPPNKILIASIQGPKGEDAAQLVKTATKSLFGVRPMFMLVNIFKMLAQDLQLDLEGIAHKNQGKYRFNDHTKLLFNYDEFWSENQGVLNADGYWHLPLDIERKPLEEIQSKKRSMYKKRYAMLDETAQQITRFFKENV</sequence>
<dbReference type="KEGG" id="adp:NCTC12871_00336"/>
<protein>
    <submittedName>
        <fullName evidence="1">Protein of uncharacterized function (DUF535)</fullName>
    </submittedName>
</protein>
<reference evidence="1 2" key="1">
    <citation type="submission" date="2018-12" db="EMBL/GenBank/DDBJ databases">
        <authorList>
            <consortium name="Pathogen Informatics"/>
        </authorList>
    </citation>
    <scope>NUCLEOTIDE SEQUENCE [LARGE SCALE GENOMIC DNA]</scope>
    <source>
        <strain evidence="1 2">NCTC12871</strain>
    </source>
</reference>
<dbReference type="RefSeq" id="WP_126598399.1">
    <property type="nucleotide sequence ID" value="NZ_LR134510.1"/>
</dbReference>
<gene>
    <name evidence="1" type="ORF">NCTC12871_00336</name>
</gene>
<dbReference type="PANTHER" id="PTHR38785">
    <property type="entry name" value="HOMOLOG OF VIRK"/>
    <property type="match status" value="1"/>
</dbReference>
<keyword evidence="2" id="KW-1185">Reference proteome</keyword>
<name>A0A448TT02_9PAST</name>
<dbReference type="InterPro" id="IPR007488">
    <property type="entry name" value="DUF535"/>
</dbReference>
<evidence type="ECO:0000313" key="2">
    <source>
        <dbReference type="Proteomes" id="UP000279799"/>
    </source>
</evidence>
<dbReference type="AlphaFoldDB" id="A0A448TT02"/>
<organism evidence="1 2">
    <name type="scientific">Actinobacillus delphinicola</name>
    <dbReference type="NCBI Taxonomy" id="51161"/>
    <lineage>
        <taxon>Bacteria</taxon>
        <taxon>Pseudomonadati</taxon>
        <taxon>Pseudomonadota</taxon>
        <taxon>Gammaproteobacteria</taxon>
        <taxon>Pasteurellales</taxon>
        <taxon>Pasteurellaceae</taxon>
        <taxon>Actinobacillus</taxon>
    </lineage>
</organism>
<evidence type="ECO:0000313" key="1">
    <source>
        <dbReference type="EMBL" id="VEJ08918.1"/>
    </source>
</evidence>
<dbReference type="EMBL" id="LR134510">
    <property type="protein sequence ID" value="VEJ08918.1"/>
    <property type="molecule type" value="Genomic_DNA"/>
</dbReference>
<dbReference type="PANTHER" id="PTHR38785:SF1">
    <property type="entry name" value="HOMOLOG OF VIRK"/>
    <property type="match status" value="1"/>
</dbReference>
<dbReference type="Proteomes" id="UP000279799">
    <property type="component" value="Chromosome"/>
</dbReference>
<dbReference type="Pfam" id="PF04393">
    <property type="entry name" value="DUF535"/>
    <property type="match status" value="1"/>
</dbReference>
<accession>A0A448TT02</accession>
<proteinExistence type="predicted"/>
<dbReference type="OrthoDB" id="6835762at2"/>
<dbReference type="GO" id="GO:0006974">
    <property type="term" value="P:DNA damage response"/>
    <property type="evidence" value="ECO:0007669"/>
    <property type="project" value="TreeGrafter"/>
</dbReference>